<dbReference type="PaxDb" id="6239-ZK813.4a"/>
<dbReference type="CTD" id="180633"/>
<gene>
    <name evidence="1" type="ORF">CELE_ZK813.4</name>
    <name evidence="1 3" type="ORF">ZK813.4</name>
</gene>
<dbReference type="AlphaFoldDB" id="H2KYF6"/>
<evidence type="ECO:0000313" key="1">
    <source>
        <dbReference type="EMBL" id="CCD63036.1"/>
    </source>
</evidence>
<dbReference type="FunCoup" id="H2KYF6">
    <property type="interactions" value="411"/>
</dbReference>
<dbReference type="GeneID" id="180633"/>
<keyword evidence="2" id="KW-1185">Reference proteome</keyword>
<accession>H2KYF6</accession>
<dbReference type="OrthoDB" id="5869600at2759"/>
<dbReference type="Proteomes" id="UP000001940">
    <property type="component" value="Chromosome X"/>
</dbReference>
<dbReference type="InParanoid" id="H2KYF6"/>
<dbReference type="OMA" id="WHVDAFI"/>
<dbReference type="AGR" id="WB:WBGene00022823"/>
<sequence length="171" mass="19302">MGCVFGRHCDPGVPDSSVRYRWHVDAFILDDGTNSEIRRGGIVYVADEAIVYRPRRFDCSKRGGSYTAEILNVQKTSKGKTYTPDVRGKTTGESYGSTSFSTFQNHRTIKRNIIWIEVMEGDIAQTLGLVTVGDVHKIYDDICDIINKHRERPKIVQYNSIDIDGVEIDPV</sequence>
<dbReference type="Bgee" id="WBGene00022823">
    <property type="expression patterns" value="Expressed in larva and 3 other cell types or tissues"/>
</dbReference>
<organism evidence="1 2">
    <name type="scientific">Caenorhabditis elegans</name>
    <dbReference type="NCBI Taxonomy" id="6239"/>
    <lineage>
        <taxon>Eukaryota</taxon>
        <taxon>Metazoa</taxon>
        <taxon>Ecdysozoa</taxon>
        <taxon>Nematoda</taxon>
        <taxon>Chromadorea</taxon>
        <taxon>Rhabditida</taxon>
        <taxon>Rhabditina</taxon>
        <taxon>Rhabditomorpha</taxon>
        <taxon>Rhabditoidea</taxon>
        <taxon>Rhabditidae</taxon>
        <taxon>Peloderinae</taxon>
        <taxon>Caenorhabditis</taxon>
    </lineage>
</organism>
<dbReference type="EMBL" id="BX284606">
    <property type="protein sequence ID" value="CCD63036.1"/>
    <property type="molecule type" value="Genomic_DNA"/>
</dbReference>
<dbReference type="ExpressionAtlas" id="H2KYF6">
    <property type="expression patterns" value="baseline"/>
</dbReference>
<dbReference type="PeptideAtlas" id="H2KYF6"/>
<evidence type="ECO:0000313" key="3">
    <source>
        <dbReference type="WormBase" id="ZK813.4a"/>
    </source>
</evidence>
<dbReference type="eggNOG" id="ENOG502SY2I">
    <property type="taxonomic scope" value="Eukaryota"/>
</dbReference>
<dbReference type="KEGG" id="cel:CELE_ZK813.4"/>
<dbReference type="WormBase" id="ZK813.4a">
    <property type="protein sequence ID" value="CE29168"/>
    <property type="gene ID" value="WBGene00022823"/>
</dbReference>
<reference evidence="1 2" key="1">
    <citation type="journal article" date="1998" name="Science">
        <title>Genome sequence of the nematode C. elegans: a platform for investigating biology.</title>
        <authorList>
            <consortium name="The C. elegans sequencing consortium"/>
            <person name="Sulson J.E."/>
            <person name="Waterston R."/>
        </authorList>
    </citation>
    <scope>NUCLEOTIDE SEQUENCE [LARGE SCALE GENOMIC DNA]</scope>
    <source>
        <strain evidence="1 2">Bristol N2</strain>
    </source>
</reference>
<dbReference type="RefSeq" id="NP_001041304.1">
    <property type="nucleotide sequence ID" value="NM_001047839.2"/>
</dbReference>
<name>H2KYF6_CAEEL</name>
<evidence type="ECO:0000313" key="2">
    <source>
        <dbReference type="Proteomes" id="UP000001940"/>
    </source>
</evidence>
<proteinExistence type="predicted"/>
<protein>
    <submittedName>
        <fullName evidence="1">PARP catalytic domain-containing protein</fullName>
    </submittedName>
</protein>